<reference evidence="2" key="1">
    <citation type="submission" date="2006-03" db="EMBL/GenBank/DDBJ databases">
        <title>Complete genome sequence of Gemmatimonas aurantiaca T-27 that represents a novel phylum Gemmatimonadetes.</title>
        <authorList>
            <person name="Takasaki K."/>
            <person name="Ichikawa N."/>
            <person name="Miura H."/>
            <person name="Matsushita S."/>
            <person name="Watanabe Y."/>
            <person name="Oguchi A."/>
            <person name="Ankai A."/>
            <person name="Yashiro I."/>
            <person name="Takahashi M."/>
            <person name="Terui Y."/>
            <person name="Fukui S."/>
            <person name="Yokoyama H."/>
            <person name="Tanikawa S."/>
            <person name="Hanada S."/>
            <person name="Kamagata Y."/>
            <person name="Fujita N."/>
        </authorList>
    </citation>
    <scope>NUCLEOTIDE SEQUENCE [LARGE SCALE GENOMIC DNA]</scope>
    <source>
        <strain evidence="2">T-27 / DSM 14586 / JCM 11422 / NBRC 100505</strain>
    </source>
</reference>
<dbReference type="PANTHER" id="PTHR39186">
    <property type="entry name" value="DUF2071 FAMILY PROTEIN"/>
    <property type="match status" value="1"/>
</dbReference>
<dbReference type="KEGG" id="gau:GAU_3356"/>
<proteinExistence type="predicted"/>
<evidence type="ECO:0008006" key="3">
    <source>
        <dbReference type="Google" id="ProtNLM"/>
    </source>
</evidence>
<dbReference type="HOGENOM" id="CLU_102511_0_0_0"/>
<dbReference type="eggNOG" id="COG3361">
    <property type="taxonomic scope" value="Bacteria"/>
</dbReference>
<gene>
    <name evidence="1" type="ordered locus">GAU_3356</name>
</gene>
<name>C1AD21_GEMAT</name>
<sequence>MGELRRFLKAEWRDLVIANYRVPSSLLEPLVPRGTTLDLWNGDALVSLVGFRFVDTRVLGLAVPLHRDFPEVNLRFHVRRETPTEVRRGVVFVRELVPRHAIAWMARALYNEPYRALPMRHRGRRHADSGHWQYEWRERGTWTGFAASTAGPSAPLVAGSKAEFITEHYWGYTRQRDGGTVEYHVQHPRWQVWDRGVLEVHGDLQRTYGEPFGRVLHGGPDSVFVAVGSPITVFQPQRLDVTRHPVLTGESH</sequence>
<accession>C1AD21</accession>
<protein>
    <recommendedName>
        <fullName evidence="3">DUF2071 domain-containing protein</fullName>
    </recommendedName>
</protein>
<dbReference type="EMBL" id="AP009153">
    <property type="protein sequence ID" value="BAH40398.1"/>
    <property type="molecule type" value="Genomic_DNA"/>
</dbReference>
<dbReference type="STRING" id="379066.GAU_3356"/>
<dbReference type="PANTHER" id="PTHR39186:SF1">
    <property type="entry name" value="DUF2071 DOMAIN-CONTAINING PROTEIN"/>
    <property type="match status" value="1"/>
</dbReference>
<keyword evidence="2" id="KW-1185">Reference proteome</keyword>
<organism evidence="1 2">
    <name type="scientific">Gemmatimonas aurantiaca (strain DSM 14586 / JCM 11422 / NBRC 100505 / T-27)</name>
    <dbReference type="NCBI Taxonomy" id="379066"/>
    <lineage>
        <taxon>Bacteria</taxon>
        <taxon>Pseudomonadati</taxon>
        <taxon>Gemmatimonadota</taxon>
        <taxon>Gemmatimonadia</taxon>
        <taxon>Gemmatimonadales</taxon>
        <taxon>Gemmatimonadaceae</taxon>
        <taxon>Gemmatimonas</taxon>
    </lineage>
</organism>
<dbReference type="AlphaFoldDB" id="C1AD21"/>
<dbReference type="Proteomes" id="UP000002209">
    <property type="component" value="Chromosome"/>
</dbReference>
<evidence type="ECO:0000313" key="1">
    <source>
        <dbReference type="EMBL" id="BAH40398.1"/>
    </source>
</evidence>
<evidence type="ECO:0000313" key="2">
    <source>
        <dbReference type="Proteomes" id="UP000002209"/>
    </source>
</evidence>
<dbReference type="InterPro" id="IPR018644">
    <property type="entry name" value="DUF2071"/>
</dbReference>
<dbReference type="Pfam" id="PF09844">
    <property type="entry name" value="DUF2071"/>
    <property type="match status" value="1"/>
</dbReference>